<dbReference type="Proteomes" id="UP000274429">
    <property type="component" value="Unassembled WGS sequence"/>
</dbReference>
<proteinExistence type="predicted"/>
<keyword evidence="2" id="KW-1185">Reference proteome</keyword>
<dbReference type="AlphaFoldDB" id="A0A0R3X658"/>
<sequence length="100" mass="10847">MANAAVGELMLDDLPPDTYEVMTEAIEKNETTFYNLIYLTAWRKVQREFLAFITPPCIAAEESVSHSPTGEEGNSGSALHSAVLSLLVLCMAVTLVQTVA</sequence>
<name>A0A0R3X658_HYDTA</name>
<reference evidence="1 2" key="2">
    <citation type="submission" date="2018-11" db="EMBL/GenBank/DDBJ databases">
        <authorList>
            <consortium name="Pathogen Informatics"/>
        </authorList>
    </citation>
    <scope>NUCLEOTIDE SEQUENCE [LARGE SCALE GENOMIC DNA]</scope>
</reference>
<evidence type="ECO:0000313" key="3">
    <source>
        <dbReference type="WBParaSite" id="TTAC_0000897901-mRNA-1"/>
    </source>
</evidence>
<accession>A0A0R3X658</accession>
<organism evidence="3">
    <name type="scientific">Hydatigena taeniaeformis</name>
    <name type="common">Feline tapeworm</name>
    <name type="synonym">Taenia taeniaeformis</name>
    <dbReference type="NCBI Taxonomy" id="6205"/>
    <lineage>
        <taxon>Eukaryota</taxon>
        <taxon>Metazoa</taxon>
        <taxon>Spiralia</taxon>
        <taxon>Lophotrochozoa</taxon>
        <taxon>Platyhelminthes</taxon>
        <taxon>Cestoda</taxon>
        <taxon>Eucestoda</taxon>
        <taxon>Cyclophyllidea</taxon>
        <taxon>Taeniidae</taxon>
        <taxon>Hydatigera</taxon>
    </lineage>
</organism>
<evidence type="ECO:0000313" key="2">
    <source>
        <dbReference type="Proteomes" id="UP000274429"/>
    </source>
</evidence>
<dbReference type="WBParaSite" id="TTAC_0000897901-mRNA-1">
    <property type="protein sequence ID" value="TTAC_0000897901-mRNA-1"/>
    <property type="gene ID" value="TTAC_0000897901"/>
</dbReference>
<gene>
    <name evidence="1" type="ORF">TTAC_LOCUS8964</name>
</gene>
<reference evidence="3" key="1">
    <citation type="submission" date="2017-02" db="UniProtKB">
        <authorList>
            <consortium name="WormBaseParasite"/>
        </authorList>
    </citation>
    <scope>IDENTIFICATION</scope>
</reference>
<dbReference type="EMBL" id="UYWX01020639">
    <property type="protein sequence ID" value="VDM33658.1"/>
    <property type="molecule type" value="Genomic_DNA"/>
</dbReference>
<evidence type="ECO:0000313" key="1">
    <source>
        <dbReference type="EMBL" id="VDM33658.1"/>
    </source>
</evidence>
<protein>
    <submittedName>
        <fullName evidence="1 3">Uncharacterized protein</fullName>
    </submittedName>
</protein>